<evidence type="ECO:0000256" key="1">
    <source>
        <dbReference type="SAM" id="MobiDB-lite"/>
    </source>
</evidence>
<feature type="region of interest" description="Disordered" evidence="1">
    <location>
        <begin position="207"/>
        <end position="231"/>
    </location>
</feature>
<reference evidence="3" key="1">
    <citation type="submission" date="2025-08" db="UniProtKB">
        <authorList>
            <consortium name="RefSeq"/>
        </authorList>
    </citation>
    <scope>IDENTIFICATION</scope>
    <source>
        <tissue evidence="3">Whole blood</tissue>
    </source>
</reference>
<dbReference type="GeneID" id="121101182"/>
<evidence type="ECO:0000313" key="3">
    <source>
        <dbReference type="RefSeq" id="XP_040479718.1"/>
    </source>
</evidence>
<dbReference type="AlphaFoldDB" id="A0A8M1F8G2"/>
<name>A0A8M1F8G2_URSMA</name>
<gene>
    <name evidence="3" type="primary">LOC121101182</name>
</gene>
<feature type="region of interest" description="Disordered" evidence="1">
    <location>
        <begin position="1"/>
        <end position="23"/>
    </location>
</feature>
<organism evidence="2 3">
    <name type="scientific">Ursus maritimus</name>
    <name type="common">Polar bear</name>
    <name type="synonym">Thalarctos maritimus</name>
    <dbReference type="NCBI Taxonomy" id="29073"/>
    <lineage>
        <taxon>Eukaryota</taxon>
        <taxon>Metazoa</taxon>
        <taxon>Chordata</taxon>
        <taxon>Craniata</taxon>
        <taxon>Vertebrata</taxon>
        <taxon>Euteleostomi</taxon>
        <taxon>Mammalia</taxon>
        <taxon>Eutheria</taxon>
        <taxon>Laurasiatheria</taxon>
        <taxon>Carnivora</taxon>
        <taxon>Caniformia</taxon>
        <taxon>Ursidae</taxon>
        <taxon>Ursus</taxon>
    </lineage>
</organism>
<dbReference type="RefSeq" id="XP_040479718.1">
    <property type="nucleotide sequence ID" value="XM_040623784.1"/>
</dbReference>
<feature type="compositionally biased region" description="Polar residues" evidence="1">
    <location>
        <begin position="8"/>
        <end position="23"/>
    </location>
</feature>
<keyword evidence="2" id="KW-1185">Reference proteome</keyword>
<protein>
    <submittedName>
        <fullName evidence="3">UPF0488 protein C8orf33 homolog</fullName>
    </submittedName>
</protein>
<feature type="compositionally biased region" description="Basic and acidic residues" evidence="1">
    <location>
        <begin position="104"/>
        <end position="113"/>
    </location>
</feature>
<feature type="region of interest" description="Disordered" evidence="1">
    <location>
        <begin position="44"/>
        <end position="171"/>
    </location>
</feature>
<feature type="compositionally biased region" description="Basic and acidic residues" evidence="1">
    <location>
        <begin position="68"/>
        <end position="80"/>
    </location>
</feature>
<dbReference type="KEGG" id="umr:121101182"/>
<accession>A0A8M1F8G2</accession>
<dbReference type="Proteomes" id="UP000261680">
    <property type="component" value="Unplaced"/>
</dbReference>
<evidence type="ECO:0000313" key="2">
    <source>
        <dbReference type="Proteomes" id="UP000261680"/>
    </source>
</evidence>
<sequence>MGKEKEFQGNSKQSDVIGNNCPCSRWTQADLGIWKLTLFERIVQENKTNAAPKKQKKKTRSRASVPKGGREASEQRKIVQENKTNAAPKKQKKKTRSRASVPKGGREASEQRALEGAPLSAEAQVAQVAPGNWRGARGIAGPGLRDAETQPETESAGNPNPAPRKNPWPRGKRQLMRSLVADCRNQREAEPAQSLWVLRTAACIAQGQPVQEATRKSRKACRPSQGHPGHF</sequence>
<proteinExistence type="predicted"/>